<dbReference type="InterPro" id="IPR000182">
    <property type="entry name" value="GNAT_dom"/>
</dbReference>
<evidence type="ECO:0000313" key="3">
    <source>
        <dbReference type="Proteomes" id="UP001302652"/>
    </source>
</evidence>
<dbReference type="Pfam" id="PF13302">
    <property type="entry name" value="Acetyltransf_3"/>
    <property type="match status" value="1"/>
</dbReference>
<proteinExistence type="predicted"/>
<dbReference type="RefSeq" id="WP_317020932.1">
    <property type="nucleotide sequence ID" value="NZ_CP136513.1"/>
</dbReference>
<reference evidence="2 3" key="1">
    <citation type="submission" date="2023-10" db="EMBL/GenBank/DDBJ databases">
        <title>Surface-active antibiotics is a multifunctional adaptation for post-fire microbes.</title>
        <authorList>
            <person name="Liu M.D."/>
            <person name="Du Y."/>
            <person name="Koupaei S.K."/>
            <person name="Kim N.R."/>
            <person name="Zhang W."/>
            <person name="Traxler M.F."/>
        </authorList>
    </citation>
    <scope>NUCLEOTIDE SEQUENCE [LARGE SCALE GENOMIC DNA]</scope>
    <source>
        <strain evidence="2 3">F3</strain>
    </source>
</reference>
<sequence>MKQIYPPFTSGSIRLRLLEESDLPVTLEWRNRDGARQHFKTSDVLTWAQHYQWFGRYQAKADDIVFMVEDLATRKRVGQVAIYSIDPASGRAEVGRFVVAPEFAGQGRMREAIVALMRFAANQLSLSSVYLEVFETNLRARRLYRTLGFVEQTAIDGLVIMERNIDDHI</sequence>
<name>A0ABZ0ENA7_9BURK</name>
<dbReference type="EMBL" id="CP136513">
    <property type="protein sequence ID" value="WOD18676.1"/>
    <property type="molecule type" value="Genomic_DNA"/>
</dbReference>
<dbReference type="Gene3D" id="3.40.630.30">
    <property type="match status" value="1"/>
</dbReference>
<dbReference type="PANTHER" id="PTHR43415">
    <property type="entry name" value="SPERMIDINE N(1)-ACETYLTRANSFERASE"/>
    <property type="match status" value="1"/>
</dbReference>
<dbReference type="SUPFAM" id="SSF55729">
    <property type="entry name" value="Acyl-CoA N-acyltransferases (Nat)"/>
    <property type="match status" value="1"/>
</dbReference>
<dbReference type="PANTHER" id="PTHR43415:SF3">
    <property type="entry name" value="GNAT-FAMILY ACETYLTRANSFERASE"/>
    <property type="match status" value="1"/>
</dbReference>
<organism evidence="2 3">
    <name type="scientific">Paraburkholderia kirstenboschensis</name>
    <dbReference type="NCBI Taxonomy" id="1245436"/>
    <lineage>
        <taxon>Bacteria</taxon>
        <taxon>Pseudomonadati</taxon>
        <taxon>Pseudomonadota</taxon>
        <taxon>Betaproteobacteria</taxon>
        <taxon>Burkholderiales</taxon>
        <taxon>Burkholderiaceae</taxon>
        <taxon>Paraburkholderia</taxon>
    </lineage>
</organism>
<dbReference type="PROSITE" id="PS51186">
    <property type="entry name" value="GNAT"/>
    <property type="match status" value="1"/>
</dbReference>
<dbReference type="Proteomes" id="UP001302652">
    <property type="component" value="Chromosome 1"/>
</dbReference>
<gene>
    <name evidence="2" type="ORF">RW095_38920</name>
</gene>
<accession>A0ABZ0ENA7</accession>
<keyword evidence="3" id="KW-1185">Reference proteome</keyword>
<dbReference type="CDD" id="cd04301">
    <property type="entry name" value="NAT_SF"/>
    <property type="match status" value="1"/>
</dbReference>
<protein>
    <submittedName>
        <fullName evidence="2">GNAT family N-acetyltransferase</fullName>
    </submittedName>
</protein>
<feature type="domain" description="N-acetyltransferase" evidence="1">
    <location>
        <begin position="13"/>
        <end position="166"/>
    </location>
</feature>
<dbReference type="InterPro" id="IPR016181">
    <property type="entry name" value="Acyl_CoA_acyltransferase"/>
</dbReference>
<evidence type="ECO:0000259" key="1">
    <source>
        <dbReference type="PROSITE" id="PS51186"/>
    </source>
</evidence>
<evidence type="ECO:0000313" key="2">
    <source>
        <dbReference type="EMBL" id="WOD18676.1"/>
    </source>
</evidence>